<evidence type="ECO:0000259" key="2">
    <source>
        <dbReference type="PROSITE" id="PS50943"/>
    </source>
</evidence>
<evidence type="ECO:0000313" key="4">
    <source>
        <dbReference type="Proteomes" id="UP000282084"/>
    </source>
</evidence>
<proteinExistence type="predicted"/>
<dbReference type="InterPro" id="IPR010982">
    <property type="entry name" value="Lambda_DNA-bd_dom_sf"/>
</dbReference>
<dbReference type="Pfam" id="PF13560">
    <property type="entry name" value="HTH_31"/>
    <property type="match status" value="1"/>
</dbReference>
<name>A0A495VRS8_9PSEU</name>
<comment type="caution">
    <text evidence="3">The sequence shown here is derived from an EMBL/GenBank/DDBJ whole genome shotgun (WGS) entry which is preliminary data.</text>
</comment>
<dbReference type="PROSITE" id="PS50943">
    <property type="entry name" value="HTH_CROC1"/>
    <property type="match status" value="1"/>
</dbReference>
<feature type="domain" description="HTH cro/C1-type" evidence="2">
    <location>
        <begin position="11"/>
        <end position="65"/>
    </location>
</feature>
<dbReference type="OrthoDB" id="513181at2"/>
<dbReference type="InterPro" id="IPR050807">
    <property type="entry name" value="TransReg_Diox_bact_type"/>
</dbReference>
<dbReference type="GO" id="GO:0003677">
    <property type="term" value="F:DNA binding"/>
    <property type="evidence" value="ECO:0007669"/>
    <property type="project" value="UniProtKB-KW"/>
</dbReference>
<dbReference type="GO" id="GO:0003700">
    <property type="term" value="F:DNA-binding transcription factor activity"/>
    <property type="evidence" value="ECO:0007669"/>
    <property type="project" value="TreeGrafter"/>
</dbReference>
<dbReference type="InterPro" id="IPR001387">
    <property type="entry name" value="Cro/C1-type_HTH"/>
</dbReference>
<keyword evidence="1" id="KW-0238">DNA-binding</keyword>
<organism evidence="3 4">
    <name type="scientific">Saccharothrix australiensis</name>
    <dbReference type="NCBI Taxonomy" id="2072"/>
    <lineage>
        <taxon>Bacteria</taxon>
        <taxon>Bacillati</taxon>
        <taxon>Actinomycetota</taxon>
        <taxon>Actinomycetes</taxon>
        <taxon>Pseudonocardiales</taxon>
        <taxon>Pseudonocardiaceae</taxon>
        <taxon>Saccharothrix</taxon>
    </lineage>
</organism>
<dbReference type="PANTHER" id="PTHR46797">
    <property type="entry name" value="HTH-TYPE TRANSCRIPTIONAL REGULATOR"/>
    <property type="match status" value="1"/>
</dbReference>
<dbReference type="Proteomes" id="UP000282084">
    <property type="component" value="Unassembled WGS sequence"/>
</dbReference>
<accession>A0A495VRS8</accession>
<reference evidence="3 4" key="1">
    <citation type="submission" date="2018-10" db="EMBL/GenBank/DDBJ databases">
        <title>Sequencing the genomes of 1000 actinobacteria strains.</title>
        <authorList>
            <person name="Klenk H.-P."/>
        </authorList>
    </citation>
    <scope>NUCLEOTIDE SEQUENCE [LARGE SCALE GENOMIC DNA]</scope>
    <source>
        <strain evidence="3 4">DSM 43800</strain>
    </source>
</reference>
<gene>
    <name evidence="3" type="ORF">C8E97_0554</name>
</gene>
<keyword evidence="4" id="KW-1185">Reference proteome</keyword>
<evidence type="ECO:0000313" key="3">
    <source>
        <dbReference type="EMBL" id="RKT52056.1"/>
    </source>
</evidence>
<dbReference type="CDD" id="cd00093">
    <property type="entry name" value="HTH_XRE"/>
    <property type="match status" value="1"/>
</dbReference>
<dbReference type="SMART" id="SM00530">
    <property type="entry name" value="HTH_XRE"/>
    <property type="match status" value="1"/>
</dbReference>
<sequence length="75" mass="8025">MTPLSIDRTLLRHLRVSSRRTVTELAAEVGCTKGALSAIERGHRTPSPALLGRIADALAVEPADLLLRECPAPRG</sequence>
<dbReference type="RefSeq" id="WP_121001319.1">
    <property type="nucleotide sequence ID" value="NZ_RBXO01000001.1"/>
</dbReference>
<dbReference type="EMBL" id="RBXO01000001">
    <property type="protein sequence ID" value="RKT52056.1"/>
    <property type="molecule type" value="Genomic_DNA"/>
</dbReference>
<dbReference type="Gene3D" id="1.10.260.40">
    <property type="entry name" value="lambda repressor-like DNA-binding domains"/>
    <property type="match status" value="1"/>
</dbReference>
<dbReference type="AlphaFoldDB" id="A0A495VRS8"/>
<dbReference type="PANTHER" id="PTHR46797:SF1">
    <property type="entry name" value="METHYLPHOSPHONATE SYNTHASE"/>
    <property type="match status" value="1"/>
</dbReference>
<evidence type="ECO:0000256" key="1">
    <source>
        <dbReference type="ARBA" id="ARBA00023125"/>
    </source>
</evidence>
<dbReference type="SUPFAM" id="SSF47413">
    <property type="entry name" value="lambda repressor-like DNA-binding domains"/>
    <property type="match status" value="1"/>
</dbReference>
<protein>
    <submittedName>
        <fullName evidence="3">Helix-turn-helix protein</fullName>
    </submittedName>
</protein>
<dbReference type="GO" id="GO:0005829">
    <property type="term" value="C:cytosol"/>
    <property type="evidence" value="ECO:0007669"/>
    <property type="project" value="TreeGrafter"/>
</dbReference>